<name>A0A4Y1X237_9BACT</name>
<dbReference type="NCBIfam" id="NF009897">
    <property type="entry name" value="PRK13357.1"/>
    <property type="match status" value="1"/>
</dbReference>
<dbReference type="GO" id="GO:0009098">
    <property type="term" value="P:L-leucine biosynthetic process"/>
    <property type="evidence" value="ECO:0007669"/>
    <property type="project" value="UniProtKB-UniPathway"/>
</dbReference>
<evidence type="ECO:0000256" key="2">
    <source>
        <dbReference type="ARBA" id="ARBA00003109"/>
    </source>
</evidence>
<dbReference type="AlphaFoldDB" id="A0A4Y1X237"/>
<evidence type="ECO:0000256" key="1">
    <source>
        <dbReference type="ARBA" id="ARBA00001933"/>
    </source>
</evidence>
<evidence type="ECO:0000313" key="15">
    <source>
        <dbReference type="EMBL" id="BBL06549.1"/>
    </source>
</evidence>
<dbReference type="PANTHER" id="PTHR42825">
    <property type="entry name" value="AMINO ACID AMINOTRANSFERASE"/>
    <property type="match status" value="1"/>
</dbReference>
<dbReference type="UniPathway" id="UPA00047">
    <property type="reaction ID" value="UER00058"/>
</dbReference>
<comment type="cofactor">
    <cofactor evidence="1">
        <name>pyridoxal 5'-phosphate</name>
        <dbReference type="ChEBI" id="CHEBI:597326"/>
    </cofactor>
</comment>
<dbReference type="GO" id="GO:0004084">
    <property type="term" value="F:branched-chain-amino-acid transaminase activity"/>
    <property type="evidence" value="ECO:0007669"/>
    <property type="project" value="UniProtKB-EC"/>
</dbReference>
<evidence type="ECO:0000256" key="6">
    <source>
        <dbReference type="ARBA" id="ARBA00009320"/>
    </source>
</evidence>
<evidence type="ECO:0000256" key="9">
    <source>
        <dbReference type="ARBA" id="ARBA00022679"/>
    </source>
</evidence>
<evidence type="ECO:0000256" key="11">
    <source>
        <dbReference type="ARBA" id="ARBA00048212"/>
    </source>
</evidence>
<evidence type="ECO:0000256" key="8">
    <source>
        <dbReference type="ARBA" id="ARBA00022576"/>
    </source>
</evidence>
<evidence type="ECO:0000256" key="4">
    <source>
        <dbReference type="ARBA" id="ARBA00004931"/>
    </source>
</evidence>
<dbReference type="GO" id="GO:0009097">
    <property type="term" value="P:isoleucine biosynthetic process"/>
    <property type="evidence" value="ECO:0007669"/>
    <property type="project" value="UniProtKB-UniPathway"/>
</dbReference>
<evidence type="ECO:0000256" key="13">
    <source>
        <dbReference type="ARBA" id="ARBA00049229"/>
    </source>
</evidence>
<evidence type="ECO:0000256" key="10">
    <source>
        <dbReference type="ARBA" id="ARBA00022898"/>
    </source>
</evidence>
<comment type="similarity">
    <text evidence="6">Belongs to the class-IV pyridoxal-phosphate-dependent aminotransferase family.</text>
</comment>
<evidence type="ECO:0000256" key="7">
    <source>
        <dbReference type="ARBA" id="ARBA00013053"/>
    </source>
</evidence>
<comment type="pathway">
    <text evidence="4">Amino-acid biosynthesis; L-valine biosynthesis; L-valine from pyruvate: step 4/4.</text>
</comment>
<dbReference type="InterPro" id="IPR043132">
    <property type="entry name" value="BCAT-like_C"/>
</dbReference>
<dbReference type="PIRSF" id="PIRSF006468">
    <property type="entry name" value="BCAT1"/>
    <property type="match status" value="1"/>
</dbReference>
<keyword evidence="8 15" id="KW-0032">Aminotransferase</keyword>
<dbReference type="Gene3D" id="3.20.10.10">
    <property type="entry name" value="D-amino Acid Aminotransferase, subunit A, domain 2"/>
    <property type="match status" value="1"/>
</dbReference>
<dbReference type="UniPathway" id="UPA00048">
    <property type="reaction ID" value="UER00073"/>
</dbReference>
<dbReference type="InterPro" id="IPR043131">
    <property type="entry name" value="BCAT-like_N"/>
</dbReference>
<gene>
    <name evidence="15" type="ORF">A5CPEGH6_11870</name>
</gene>
<dbReference type="OrthoDB" id="9804984at2"/>
<dbReference type="GO" id="GO:0009099">
    <property type="term" value="P:L-valine biosynthetic process"/>
    <property type="evidence" value="ECO:0007669"/>
    <property type="project" value="UniProtKB-UniPathway"/>
</dbReference>
<keyword evidence="10" id="KW-0663">Pyridoxal phosphate</keyword>
<organism evidence="15 16">
    <name type="scientific">Alistipes dispar</name>
    <dbReference type="NCBI Taxonomy" id="2585119"/>
    <lineage>
        <taxon>Bacteria</taxon>
        <taxon>Pseudomonadati</taxon>
        <taxon>Bacteroidota</taxon>
        <taxon>Bacteroidia</taxon>
        <taxon>Bacteroidales</taxon>
        <taxon>Rikenellaceae</taxon>
        <taxon>Alistipes</taxon>
    </lineage>
</organism>
<comment type="catalytic activity">
    <reaction evidence="12">
        <text>L-isoleucine + 2-oxoglutarate = (S)-3-methyl-2-oxopentanoate + L-glutamate</text>
        <dbReference type="Rhea" id="RHEA:24801"/>
        <dbReference type="ChEBI" id="CHEBI:16810"/>
        <dbReference type="ChEBI" id="CHEBI:29985"/>
        <dbReference type="ChEBI" id="CHEBI:35146"/>
        <dbReference type="ChEBI" id="CHEBI:58045"/>
        <dbReference type="EC" id="2.6.1.42"/>
    </reaction>
</comment>
<comment type="function">
    <text evidence="2">Acts on leucine, isoleucine and valine.</text>
</comment>
<dbReference type="InterPro" id="IPR033939">
    <property type="entry name" value="BCAT_family"/>
</dbReference>
<reference evidence="16" key="1">
    <citation type="submission" date="2019-06" db="EMBL/GenBank/DDBJ databases">
        <title>Alistipes onderdonkii subsp. vulgaris subsp. nov., Alistipes dispar sp. nov. and Alistipes communis sp. nov., isolated from human faeces, and creation of Alistipes onderdonkii subsp. onderdonkii subsp. nov.</title>
        <authorList>
            <person name="Sakamoto M."/>
            <person name="Ikeyama N."/>
            <person name="Ogata Y."/>
            <person name="Suda W."/>
            <person name="Iino T."/>
            <person name="Hattori M."/>
            <person name="Ohkuma M."/>
        </authorList>
    </citation>
    <scope>NUCLEOTIDE SEQUENCE [LARGE SCALE GENOMIC DNA]</scope>
    <source>
        <strain evidence="16">5CPEGH6</strain>
    </source>
</reference>
<dbReference type="InterPro" id="IPR036038">
    <property type="entry name" value="Aminotransferase-like"/>
</dbReference>
<comment type="pathway">
    <text evidence="3">Amino-acid biosynthesis; L-isoleucine biosynthesis; L-isoleucine from 2-oxobutanoate: step 4/4.</text>
</comment>
<evidence type="ECO:0000256" key="12">
    <source>
        <dbReference type="ARBA" id="ARBA00048798"/>
    </source>
</evidence>
<proteinExistence type="inferred from homology"/>
<keyword evidence="16" id="KW-1185">Reference proteome</keyword>
<protein>
    <recommendedName>
        <fullName evidence="7">branched-chain-amino-acid transaminase</fullName>
        <ecNumber evidence="7">2.6.1.42</ecNumber>
    </recommendedName>
</protein>
<dbReference type="EMBL" id="AP019736">
    <property type="protein sequence ID" value="BBL06549.1"/>
    <property type="molecule type" value="Genomic_DNA"/>
</dbReference>
<evidence type="ECO:0000256" key="3">
    <source>
        <dbReference type="ARBA" id="ARBA00004824"/>
    </source>
</evidence>
<dbReference type="Proteomes" id="UP000319374">
    <property type="component" value="Chromosome"/>
</dbReference>
<accession>A0A4Y1X237</accession>
<dbReference type="UniPathway" id="UPA00049">
    <property type="reaction ID" value="UER00062"/>
</dbReference>
<comment type="pathway">
    <text evidence="5">Amino-acid biosynthesis; L-leucine biosynthesis; L-leucine from 3-methyl-2-oxobutanoate: step 4/4.</text>
</comment>
<dbReference type="InterPro" id="IPR001544">
    <property type="entry name" value="Aminotrans_IV"/>
</dbReference>
<dbReference type="Pfam" id="PF01063">
    <property type="entry name" value="Aminotran_4"/>
    <property type="match status" value="1"/>
</dbReference>
<dbReference type="KEGG" id="ada:A5CPEGH6_11870"/>
<dbReference type="EC" id="2.6.1.42" evidence="7"/>
<dbReference type="SUPFAM" id="SSF56752">
    <property type="entry name" value="D-aminoacid aminotransferase-like PLP-dependent enzymes"/>
    <property type="match status" value="1"/>
</dbReference>
<keyword evidence="9 15" id="KW-0808">Transferase</keyword>
<dbReference type="CDD" id="cd01557">
    <property type="entry name" value="BCAT_beta_family"/>
    <property type="match status" value="1"/>
</dbReference>
<dbReference type="Gene3D" id="3.30.470.10">
    <property type="match status" value="1"/>
</dbReference>
<evidence type="ECO:0000313" key="16">
    <source>
        <dbReference type="Proteomes" id="UP000319374"/>
    </source>
</evidence>
<dbReference type="PANTHER" id="PTHR42825:SF2">
    <property type="entry name" value="BRANCHED-CHAIN-AMINO-ACID AMINOTRANSFERASE 3, CHLOROPLASTIC-RELATED"/>
    <property type="match status" value="1"/>
</dbReference>
<feature type="modified residue" description="N6-(pyridoxal phosphate)lysine" evidence="14">
    <location>
        <position position="183"/>
    </location>
</feature>
<dbReference type="InterPro" id="IPR005786">
    <property type="entry name" value="B_amino_transII"/>
</dbReference>
<evidence type="ECO:0000256" key="5">
    <source>
        <dbReference type="ARBA" id="ARBA00005072"/>
    </source>
</evidence>
<sequence length="337" mass="37461">METIEWGALGFDYTKTDVNARYSFTGGKWSDMEITADEYIRMHMSASCLHYGIELFEGLKAFRGVDGKVRLFRVEDNARRLQSSAKRLCLPVPTVEMVVEACKEVVRRNERFIPPYGTGASFYLRPVMFGTTVGLGVKPAKDALLIVYGSPVGAYFKTGIKPIMVAIDREQDRAAPRGTGDVKVGGNYAASLMSGEKAHDLGYSNVMYLDAAEHKYIEECGAANFFGIKDGKYITPKSPSVLPSITNMSLRQIARDMGLEVEERHIPVEELETFEECGACGTAAVISPIGKIFDMQTEKVYNYGTEVGKISMELYTRLQDIQYGRAEDKHGWCTIVL</sequence>
<evidence type="ECO:0000256" key="14">
    <source>
        <dbReference type="PIRSR" id="PIRSR006468-1"/>
    </source>
</evidence>
<comment type="catalytic activity">
    <reaction evidence="11">
        <text>L-valine + 2-oxoglutarate = 3-methyl-2-oxobutanoate + L-glutamate</text>
        <dbReference type="Rhea" id="RHEA:24813"/>
        <dbReference type="ChEBI" id="CHEBI:11851"/>
        <dbReference type="ChEBI" id="CHEBI:16810"/>
        <dbReference type="ChEBI" id="CHEBI:29985"/>
        <dbReference type="ChEBI" id="CHEBI:57762"/>
        <dbReference type="EC" id="2.6.1.42"/>
    </reaction>
</comment>
<dbReference type="NCBIfam" id="TIGR01123">
    <property type="entry name" value="ilvE_II"/>
    <property type="match status" value="1"/>
</dbReference>
<comment type="catalytic activity">
    <reaction evidence="13">
        <text>L-leucine + 2-oxoglutarate = 4-methyl-2-oxopentanoate + L-glutamate</text>
        <dbReference type="Rhea" id="RHEA:18321"/>
        <dbReference type="ChEBI" id="CHEBI:16810"/>
        <dbReference type="ChEBI" id="CHEBI:17865"/>
        <dbReference type="ChEBI" id="CHEBI:29985"/>
        <dbReference type="ChEBI" id="CHEBI:57427"/>
        <dbReference type="EC" id="2.6.1.42"/>
    </reaction>
</comment>